<feature type="transmembrane region" description="Helical" evidence="11">
    <location>
        <begin position="147"/>
        <end position="175"/>
    </location>
</feature>
<evidence type="ECO:0000256" key="2">
    <source>
        <dbReference type="ARBA" id="ARBA00009598"/>
    </source>
</evidence>
<feature type="transmembrane region" description="Helical" evidence="11">
    <location>
        <begin position="214"/>
        <end position="233"/>
    </location>
</feature>
<dbReference type="PIRSF" id="PIRSF002808">
    <property type="entry name" value="Hexose_phosphate_transp"/>
    <property type="match status" value="1"/>
</dbReference>
<keyword evidence="7 11" id="KW-0472">Membrane</keyword>
<dbReference type="FunFam" id="1.20.1250.20:FF:000050">
    <property type="entry name" value="glucose-6-phosphate exchanger SLC37A2 isoform X1"/>
    <property type="match status" value="1"/>
</dbReference>
<dbReference type="GO" id="GO:0061513">
    <property type="term" value="F:glucose 6-phosphate:phosphate antiporter activity"/>
    <property type="evidence" value="ECO:0007669"/>
    <property type="project" value="InterPro"/>
</dbReference>
<feature type="transmembrane region" description="Helical" evidence="11">
    <location>
        <begin position="351"/>
        <end position="369"/>
    </location>
</feature>
<evidence type="ECO:0000256" key="7">
    <source>
        <dbReference type="ARBA" id="ARBA00023136"/>
    </source>
</evidence>
<accession>A0AAN8JAB4</accession>
<dbReference type="PROSITE" id="PS50850">
    <property type="entry name" value="MFS"/>
    <property type="match status" value="1"/>
</dbReference>
<evidence type="ECO:0000256" key="8">
    <source>
        <dbReference type="ARBA" id="ARBA00034251"/>
    </source>
</evidence>
<evidence type="ECO:0000256" key="5">
    <source>
        <dbReference type="ARBA" id="ARBA00022692"/>
    </source>
</evidence>
<feature type="transmembrane region" description="Helical" evidence="11">
    <location>
        <begin position="119"/>
        <end position="141"/>
    </location>
</feature>
<dbReference type="InterPro" id="IPR044740">
    <property type="entry name" value="SLC37A1_2"/>
</dbReference>
<feature type="transmembrane region" description="Helical" evidence="11">
    <location>
        <begin position="381"/>
        <end position="400"/>
    </location>
</feature>
<dbReference type="GO" id="GO:0016020">
    <property type="term" value="C:membrane"/>
    <property type="evidence" value="ECO:0007669"/>
    <property type="project" value="UniProtKB-SubCell"/>
</dbReference>
<feature type="transmembrane region" description="Helical" evidence="11">
    <location>
        <begin position="89"/>
        <end position="107"/>
    </location>
</feature>
<dbReference type="Proteomes" id="UP001347796">
    <property type="component" value="Unassembled WGS sequence"/>
</dbReference>
<reference evidence="13 14" key="1">
    <citation type="submission" date="2024-01" db="EMBL/GenBank/DDBJ databases">
        <title>The genome of the rayed Mediterranean limpet Patella caerulea (Linnaeus, 1758).</title>
        <authorList>
            <person name="Anh-Thu Weber A."/>
            <person name="Halstead-Nussloch G."/>
        </authorList>
    </citation>
    <scope>NUCLEOTIDE SEQUENCE [LARGE SCALE GENOMIC DNA]</scope>
    <source>
        <strain evidence="13">AATW-2023a</strain>
        <tissue evidence="13">Whole specimen</tissue>
    </source>
</reference>
<dbReference type="PANTHER" id="PTHR43184:SF12">
    <property type="entry name" value="SUGAR PHOSPHATE EXCHANGER 3"/>
    <property type="match status" value="1"/>
</dbReference>
<keyword evidence="4" id="KW-0762">Sugar transport</keyword>
<comment type="catalytic activity">
    <reaction evidence="8">
        <text>D-glucose 6-phosphate(in) + phosphate(out) = D-glucose 6-phosphate(out) + phosphate(in)</text>
        <dbReference type="Rhea" id="RHEA:71535"/>
        <dbReference type="ChEBI" id="CHEBI:43474"/>
        <dbReference type="ChEBI" id="CHEBI:61548"/>
    </reaction>
</comment>
<sequence length="513" mass="55472">MASIPLGIRFLPTVNGEKRNISYRIFILIFTFLCYASYHLSRKPISVVKSVLHHNSCSGIDHDGRVIPVTENSTWCDWAPFDGDNSNSLLGYLDVAFLFSYAVGMFISGHVAERMSLRYFLSAGMIISGFLCALFGLGYFWNIHSLAFFIIVQAAAGFFQSTGWPAVVACVGNWYGKGRRGLIMGIWNSHTSVGNILGSIIPGIFVSYAWGWSFIVPGLIIGGLGILVFLFLVPHPADVGCELPNHQGTDQKQTSINPYPRSAADLSQLESVQTYDDVKQPLLDKTSSRDSLVPRKDNAITLFRAIRIPGVIEFSLCLFFAKLVSYTFLFWLPKYIDKTTPSYGAEKSADLSTLFDVGGIVGGILAGVISDHSGARATTCFIMLALAAPMMYVYNVYGSLTFTTNVVLLMSCGLLVNGPYALITTAVSADLGTHKSLQGNARALATVTAIIDGTGSIGAALGPLLTGLISGTGSDGWNDVFYMLIAANVFAMILLGRLVYKEIRGCRCCSSTS</sequence>
<evidence type="ECO:0000256" key="10">
    <source>
        <dbReference type="ARBA" id="ARBA00042039"/>
    </source>
</evidence>
<feature type="transmembrane region" description="Helical" evidence="11">
    <location>
        <begin position="187"/>
        <end position="208"/>
    </location>
</feature>
<evidence type="ECO:0000256" key="9">
    <source>
        <dbReference type="ARBA" id="ARBA00041091"/>
    </source>
</evidence>
<dbReference type="InterPro" id="IPR000849">
    <property type="entry name" value="Sugar_P_transporter"/>
</dbReference>
<evidence type="ECO:0000313" key="13">
    <source>
        <dbReference type="EMBL" id="KAK6174017.1"/>
    </source>
</evidence>
<comment type="caution">
    <text evidence="13">The sequence shown here is derived from an EMBL/GenBank/DDBJ whole genome shotgun (WGS) entry which is preliminary data.</text>
</comment>
<comment type="similarity">
    <text evidence="2">Belongs to the major facilitator superfamily. Organophosphate:Pi antiporter (OPA) (TC 2.A.1.4) family.</text>
</comment>
<feature type="transmembrane region" description="Helical" evidence="11">
    <location>
        <begin position="443"/>
        <end position="469"/>
    </location>
</feature>
<evidence type="ECO:0000256" key="11">
    <source>
        <dbReference type="SAM" id="Phobius"/>
    </source>
</evidence>
<dbReference type="AlphaFoldDB" id="A0AAN8JAB4"/>
<evidence type="ECO:0000256" key="6">
    <source>
        <dbReference type="ARBA" id="ARBA00022989"/>
    </source>
</evidence>
<dbReference type="InterPro" id="IPR011701">
    <property type="entry name" value="MFS"/>
</dbReference>
<evidence type="ECO:0000256" key="4">
    <source>
        <dbReference type="ARBA" id="ARBA00022597"/>
    </source>
</evidence>
<dbReference type="PANTHER" id="PTHR43184">
    <property type="entry name" value="MAJOR FACILITATOR SUPERFAMILY TRANSPORTER 16, ISOFORM B"/>
    <property type="match status" value="1"/>
</dbReference>
<feature type="transmembrane region" description="Helical" evidence="11">
    <location>
        <begin position="21"/>
        <end position="40"/>
    </location>
</feature>
<keyword evidence="6 11" id="KW-1133">Transmembrane helix</keyword>
<dbReference type="EMBL" id="JAZGQO010000011">
    <property type="protein sequence ID" value="KAK6174017.1"/>
    <property type="molecule type" value="Genomic_DNA"/>
</dbReference>
<keyword evidence="14" id="KW-1185">Reference proteome</keyword>
<evidence type="ECO:0000313" key="14">
    <source>
        <dbReference type="Proteomes" id="UP001347796"/>
    </source>
</evidence>
<keyword evidence="3" id="KW-0813">Transport</keyword>
<comment type="subcellular location">
    <subcellularLocation>
        <location evidence="1">Membrane</location>
        <topology evidence="1">Multi-pass membrane protein</topology>
    </subcellularLocation>
</comment>
<feature type="domain" description="Major facilitator superfamily (MFS) profile" evidence="12">
    <location>
        <begin position="27"/>
        <end position="504"/>
    </location>
</feature>
<name>A0AAN8JAB4_PATCE</name>
<feature type="transmembrane region" description="Helical" evidence="11">
    <location>
        <begin position="481"/>
        <end position="500"/>
    </location>
</feature>
<feature type="transmembrane region" description="Helical" evidence="11">
    <location>
        <begin position="311"/>
        <end position="331"/>
    </location>
</feature>
<organism evidence="13 14">
    <name type="scientific">Patella caerulea</name>
    <name type="common">Rayed Mediterranean limpet</name>
    <dbReference type="NCBI Taxonomy" id="87958"/>
    <lineage>
        <taxon>Eukaryota</taxon>
        <taxon>Metazoa</taxon>
        <taxon>Spiralia</taxon>
        <taxon>Lophotrochozoa</taxon>
        <taxon>Mollusca</taxon>
        <taxon>Gastropoda</taxon>
        <taxon>Patellogastropoda</taxon>
        <taxon>Patelloidea</taxon>
        <taxon>Patellidae</taxon>
        <taxon>Patella</taxon>
    </lineage>
</organism>
<proteinExistence type="inferred from homology"/>
<dbReference type="Pfam" id="PF07690">
    <property type="entry name" value="MFS_1"/>
    <property type="match status" value="1"/>
</dbReference>
<protein>
    <recommendedName>
        <fullName evidence="9">Sugar phosphate exchanger 3</fullName>
    </recommendedName>
    <alternativeName>
        <fullName evidence="10">Solute carrier family 37 member 3</fullName>
    </alternativeName>
</protein>
<dbReference type="InterPro" id="IPR036259">
    <property type="entry name" value="MFS_trans_sf"/>
</dbReference>
<evidence type="ECO:0000256" key="3">
    <source>
        <dbReference type="ARBA" id="ARBA00022448"/>
    </source>
</evidence>
<gene>
    <name evidence="13" type="ORF">SNE40_017369</name>
</gene>
<dbReference type="FunFam" id="1.20.1250.20:FF:000028">
    <property type="entry name" value="Sugar phosphate exchanger 3 isoform 1"/>
    <property type="match status" value="1"/>
</dbReference>
<keyword evidence="5 11" id="KW-0812">Transmembrane</keyword>
<dbReference type="SUPFAM" id="SSF103473">
    <property type="entry name" value="MFS general substrate transporter"/>
    <property type="match status" value="1"/>
</dbReference>
<evidence type="ECO:0000259" key="12">
    <source>
        <dbReference type="PROSITE" id="PS50850"/>
    </source>
</evidence>
<dbReference type="InterPro" id="IPR020846">
    <property type="entry name" value="MFS_dom"/>
</dbReference>
<evidence type="ECO:0000256" key="1">
    <source>
        <dbReference type="ARBA" id="ARBA00004141"/>
    </source>
</evidence>
<feature type="transmembrane region" description="Helical" evidence="11">
    <location>
        <begin position="406"/>
        <end position="431"/>
    </location>
</feature>
<dbReference type="CDD" id="cd17344">
    <property type="entry name" value="MFS_SLC37A1_2"/>
    <property type="match status" value="1"/>
</dbReference>
<dbReference type="Gene3D" id="1.20.1250.20">
    <property type="entry name" value="MFS general substrate transporter like domains"/>
    <property type="match status" value="2"/>
</dbReference>